<feature type="domain" description="Helicase ATP-binding" evidence="6">
    <location>
        <begin position="43"/>
        <end position="217"/>
    </location>
</feature>
<dbReference type="GO" id="GO:0005737">
    <property type="term" value="C:cytoplasm"/>
    <property type="evidence" value="ECO:0007669"/>
    <property type="project" value="TreeGrafter"/>
</dbReference>
<keyword evidence="7" id="KW-0547">Nucleotide-binding</keyword>
<dbReference type="EC" id="5.6.2.4" evidence="5"/>
<keyword evidence="7" id="KW-0347">Helicase</keyword>
<dbReference type="InterPro" id="IPR027417">
    <property type="entry name" value="P-loop_NTPase"/>
</dbReference>
<sequence>MEPAILAENIPNLPRPLTLEQQLVVNTWEATGVAPYEYQVRNALALDAGRDVLCVAGTGSGKTLSFVMLCFLRPEVILWIVSPLNFIENQQAEQFRKWGLRAVSVNSTTLTPNLLKDIKAGKYQVIISSPEAYQDTNKLRPALLSPELAERKQVTAIDECHCIVMWGGSFRKAYERVGDMRAFMPNPDNSLMIAATATASDIVKAATLHSLKIRSGYHLENLGNFRRNLRYEVFPMSGGQKSYDEVCKLLPPSTTPLSEVDQIVIFVEDYITAHSVALAIRKHFGLSGKAARDAIPQSQLDAIYQMQPCLYAWHAYRNLTHRAVYS</sequence>
<dbReference type="EMBL" id="JATN01000322">
    <property type="protein sequence ID" value="EUC56092.1"/>
    <property type="molecule type" value="Genomic_DNA"/>
</dbReference>
<dbReference type="GO" id="GO:0009378">
    <property type="term" value="F:four-way junction helicase activity"/>
    <property type="evidence" value="ECO:0007669"/>
    <property type="project" value="TreeGrafter"/>
</dbReference>
<protein>
    <recommendedName>
        <fullName evidence="5">DNA 3'-5' helicase</fullName>
        <ecNumber evidence="5">5.6.2.4</ecNumber>
    </recommendedName>
</protein>
<organism evidence="7 8">
    <name type="scientific">Rhizoctonia solani AG-3 Rhs1AP</name>
    <dbReference type="NCBI Taxonomy" id="1086054"/>
    <lineage>
        <taxon>Eukaryota</taxon>
        <taxon>Fungi</taxon>
        <taxon>Dikarya</taxon>
        <taxon>Basidiomycota</taxon>
        <taxon>Agaricomycotina</taxon>
        <taxon>Agaricomycetes</taxon>
        <taxon>Cantharellales</taxon>
        <taxon>Ceratobasidiaceae</taxon>
        <taxon>Rhizoctonia</taxon>
    </lineage>
</organism>
<keyword evidence="7" id="KW-0378">Hydrolase</keyword>
<dbReference type="GO" id="GO:0043138">
    <property type="term" value="F:3'-5' DNA helicase activity"/>
    <property type="evidence" value="ECO:0007669"/>
    <property type="project" value="UniProtKB-EC"/>
</dbReference>
<keyword evidence="7" id="KW-0067">ATP-binding</keyword>
<dbReference type="PROSITE" id="PS51192">
    <property type="entry name" value="HELICASE_ATP_BIND_1"/>
    <property type="match status" value="1"/>
</dbReference>
<feature type="non-terminal residue" evidence="7">
    <location>
        <position position="326"/>
    </location>
</feature>
<dbReference type="GO" id="GO:0003677">
    <property type="term" value="F:DNA binding"/>
    <property type="evidence" value="ECO:0007669"/>
    <property type="project" value="UniProtKB-KW"/>
</dbReference>
<proteinExistence type="inferred from homology"/>
<dbReference type="SUPFAM" id="SSF52540">
    <property type="entry name" value="P-loop containing nucleoside triphosphate hydrolases"/>
    <property type="match status" value="1"/>
</dbReference>
<dbReference type="GO" id="GO:0005524">
    <property type="term" value="F:ATP binding"/>
    <property type="evidence" value="ECO:0007669"/>
    <property type="project" value="InterPro"/>
</dbReference>
<comment type="catalytic activity">
    <reaction evidence="4">
        <text>Couples ATP hydrolysis with the unwinding of duplex DNA by translocating in the 3'-5' direction.</text>
        <dbReference type="EC" id="5.6.2.4"/>
    </reaction>
</comment>
<gene>
    <name evidence="7" type="ORF">RSOL_159000</name>
</gene>
<evidence type="ECO:0000313" key="7">
    <source>
        <dbReference type="EMBL" id="EUC56092.1"/>
    </source>
</evidence>
<dbReference type="AlphaFoldDB" id="X8J2F6"/>
<dbReference type="GO" id="GO:0000724">
    <property type="term" value="P:double-strand break repair via homologous recombination"/>
    <property type="evidence" value="ECO:0007669"/>
    <property type="project" value="TreeGrafter"/>
</dbReference>
<evidence type="ECO:0000256" key="2">
    <source>
        <dbReference type="ARBA" id="ARBA00023125"/>
    </source>
</evidence>
<keyword evidence="2" id="KW-0238">DNA-binding</keyword>
<dbReference type="PANTHER" id="PTHR13710:SF105">
    <property type="entry name" value="ATP-DEPENDENT DNA HELICASE Q1"/>
    <property type="match status" value="1"/>
</dbReference>
<dbReference type="Proteomes" id="UP000030108">
    <property type="component" value="Unassembled WGS sequence"/>
</dbReference>
<evidence type="ECO:0000256" key="3">
    <source>
        <dbReference type="ARBA" id="ARBA00023235"/>
    </source>
</evidence>
<evidence type="ECO:0000259" key="6">
    <source>
        <dbReference type="PROSITE" id="PS51192"/>
    </source>
</evidence>
<dbReference type="SMART" id="SM00487">
    <property type="entry name" value="DEXDc"/>
    <property type="match status" value="1"/>
</dbReference>
<dbReference type="PANTHER" id="PTHR13710">
    <property type="entry name" value="DNA HELICASE RECQ FAMILY MEMBER"/>
    <property type="match status" value="1"/>
</dbReference>
<evidence type="ECO:0000256" key="1">
    <source>
        <dbReference type="ARBA" id="ARBA00005446"/>
    </source>
</evidence>
<accession>X8J2F6</accession>
<name>X8J2F6_9AGAM</name>
<keyword evidence="3" id="KW-0413">Isomerase</keyword>
<evidence type="ECO:0000256" key="4">
    <source>
        <dbReference type="ARBA" id="ARBA00034617"/>
    </source>
</evidence>
<dbReference type="Pfam" id="PF00270">
    <property type="entry name" value="DEAD"/>
    <property type="match status" value="1"/>
</dbReference>
<dbReference type="OrthoDB" id="10261556at2759"/>
<reference evidence="8" key="1">
    <citation type="journal article" date="2014" name="Genome Announc.">
        <title>Draft genome sequence of the plant-pathogenic soil fungus Rhizoctonia solani anastomosis group 3 strain Rhs1AP.</title>
        <authorList>
            <person name="Cubeta M.A."/>
            <person name="Thomas E."/>
            <person name="Dean R.A."/>
            <person name="Jabaji S."/>
            <person name="Neate S.M."/>
            <person name="Tavantzis S."/>
            <person name="Toda T."/>
            <person name="Vilgalys R."/>
            <person name="Bharathan N."/>
            <person name="Fedorova-Abrams N."/>
            <person name="Pakala S.B."/>
            <person name="Pakala S.M."/>
            <person name="Zafar N."/>
            <person name="Joardar V."/>
            <person name="Losada L."/>
            <person name="Nierman W.C."/>
        </authorList>
    </citation>
    <scope>NUCLEOTIDE SEQUENCE [LARGE SCALE GENOMIC DNA]</scope>
    <source>
        <strain evidence="8">AG-3</strain>
    </source>
</reference>
<dbReference type="InterPro" id="IPR011545">
    <property type="entry name" value="DEAD/DEAH_box_helicase_dom"/>
</dbReference>
<dbReference type="GO" id="GO:0005694">
    <property type="term" value="C:chromosome"/>
    <property type="evidence" value="ECO:0007669"/>
    <property type="project" value="TreeGrafter"/>
</dbReference>
<dbReference type="Gene3D" id="3.40.50.300">
    <property type="entry name" value="P-loop containing nucleotide triphosphate hydrolases"/>
    <property type="match status" value="1"/>
</dbReference>
<evidence type="ECO:0000256" key="5">
    <source>
        <dbReference type="ARBA" id="ARBA00034808"/>
    </source>
</evidence>
<comment type="similarity">
    <text evidence="1">Belongs to the helicase family. RecQ subfamily.</text>
</comment>
<comment type="caution">
    <text evidence="7">The sequence shown here is derived from an EMBL/GenBank/DDBJ whole genome shotgun (WGS) entry which is preliminary data.</text>
</comment>
<evidence type="ECO:0000313" key="8">
    <source>
        <dbReference type="Proteomes" id="UP000030108"/>
    </source>
</evidence>
<dbReference type="InterPro" id="IPR014001">
    <property type="entry name" value="Helicase_ATP-bd"/>
</dbReference>